<gene>
    <name evidence="2" type="ORF">LDG_6329</name>
</gene>
<dbReference type="InParanoid" id="G9EM67"/>
<dbReference type="Proteomes" id="UP000002770">
    <property type="component" value="Unassembled WGS sequence"/>
</dbReference>
<sequence length="251" mass="27375">MYFNKAKYSAATLVLLSTFSSATSFAGSMGEVQPSSKGHFLVQLGGYSAIQGKAQNIYLRDTLVANHYTVKTHNQGSGLVGLGYMIDGPVIFNRFPLSYGVDAFFLGQTAVSGYIIEDHLFTNNSYRYKIQNIPVYFAAKTLINTQSDKVKLAVDVGIGPNFMSASRYFETALNGFTTSNNTFSGHDNISFSATVGAGLRFNNAPGHLPIEIGYRFFYLGQGRFATNNYQAQNALKTGDNYANALVFTVTI</sequence>
<organism evidence="2 3">
    <name type="scientific">Legionella drancourtii LLAP12</name>
    <dbReference type="NCBI Taxonomy" id="658187"/>
    <lineage>
        <taxon>Bacteria</taxon>
        <taxon>Pseudomonadati</taxon>
        <taxon>Pseudomonadota</taxon>
        <taxon>Gammaproteobacteria</taxon>
        <taxon>Legionellales</taxon>
        <taxon>Legionellaceae</taxon>
        <taxon>Legionella</taxon>
    </lineage>
</organism>
<dbReference type="AlphaFoldDB" id="G9EM67"/>
<keyword evidence="3" id="KW-1185">Reference proteome</keyword>
<dbReference type="HOGENOM" id="CLU_1106074_0_0_6"/>
<dbReference type="EMBL" id="JH413811">
    <property type="protein sequence ID" value="EHL31667.1"/>
    <property type="molecule type" value="Genomic_DNA"/>
</dbReference>
<proteinExistence type="predicted"/>
<evidence type="ECO:0008006" key="4">
    <source>
        <dbReference type="Google" id="ProtNLM"/>
    </source>
</evidence>
<evidence type="ECO:0000313" key="3">
    <source>
        <dbReference type="Proteomes" id="UP000002770"/>
    </source>
</evidence>
<feature type="signal peptide" evidence="1">
    <location>
        <begin position="1"/>
        <end position="26"/>
    </location>
</feature>
<reference evidence="2 3" key="1">
    <citation type="journal article" date="2011" name="BMC Genomics">
        <title>Insight into cross-talk between intra-amoebal pathogens.</title>
        <authorList>
            <person name="Gimenez G."/>
            <person name="Bertelli C."/>
            <person name="Moliner C."/>
            <person name="Robert C."/>
            <person name="Raoult D."/>
            <person name="Fournier P.E."/>
            <person name="Greub G."/>
        </authorList>
    </citation>
    <scope>NUCLEOTIDE SEQUENCE [LARGE SCALE GENOMIC DNA]</scope>
    <source>
        <strain evidence="2 3">LLAP12</strain>
    </source>
</reference>
<name>G9EM67_9GAMM</name>
<dbReference type="OrthoDB" id="5642268at2"/>
<keyword evidence="1" id="KW-0732">Signal</keyword>
<evidence type="ECO:0000313" key="2">
    <source>
        <dbReference type="EMBL" id="EHL31667.1"/>
    </source>
</evidence>
<evidence type="ECO:0000256" key="1">
    <source>
        <dbReference type="SAM" id="SignalP"/>
    </source>
</evidence>
<dbReference type="eggNOG" id="ENOG5033WIG">
    <property type="taxonomic scope" value="Bacteria"/>
</dbReference>
<protein>
    <recommendedName>
        <fullName evidence="4">Outer membrane protein beta-barrel domain-containing protein</fullName>
    </recommendedName>
</protein>
<dbReference type="RefSeq" id="WP_006870264.1">
    <property type="nucleotide sequence ID" value="NZ_JH413811.1"/>
</dbReference>
<accession>G9EM67</accession>
<feature type="chain" id="PRO_5003521334" description="Outer membrane protein beta-barrel domain-containing protein" evidence="1">
    <location>
        <begin position="27"/>
        <end position="251"/>
    </location>
</feature>